<keyword evidence="6" id="KW-0472">Membrane</keyword>
<proteinExistence type="inferred from homology"/>
<keyword evidence="9" id="KW-0449">Lipoprotein</keyword>
<organism evidence="12 13">
    <name type="scientific">Eutrema salsugineum</name>
    <name type="common">Saltwater cress</name>
    <name type="synonym">Sisymbrium salsugineum</name>
    <dbReference type="NCBI Taxonomy" id="72664"/>
    <lineage>
        <taxon>Eukaryota</taxon>
        <taxon>Viridiplantae</taxon>
        <taxon>Streptophyta</taxon>
        <taxon>Embryophyta</taxon>
        <taxon>Tracheophyta</taxon>
        <taxon>Spermatophyta</taxon>
        <taxon>Magnoliopsida</taxon>
        <taxon>eudicotyledons</taxon>
        <taxon>Gunneridae</taxon>
        <taxon>Pentapetalae</taxon>
        <taxon>rosids</taxon>
        <taxon>malvids</taxon>
        <taxon>Brassicales</taxon>
        <taxon>Brassicaceae</taxon>
        <taxon>Eutremeae</taxon>
        <taxon>Eutrema</taxon>
    </lineage>
</organism>
<evidence type="ECO:0000256" key="8">
    <source>
        <dbReference type="ARBA" id="ARBA00023180"/>
    </source>
</evidence>
<gene>
    <name evidence="12" type="ORF">EUTSA_v10003117mg</name>
</gene>
<dbReference type="Pfam" id="PF14368">
    <property type="entry name" value="LTP_2"/>
    <property type="match status" value="1"/>
</dbReference>
<sequence>MPVFPAAISILLLVLSVSSPSIHGKLAPTTDCSAKCLSFVTIGSQVDKPDMECCSGLKTVLDSNAECLCEGLKNSASFGVKLNVTKASTLPVACNLTAPPVTACGSPVPAAGTRSGTQSGLGPASAPAPSPSQGNYGSSVISISSLSFVISGTLVILFSLI</sequence>
<protein>
    <recommendedName>
        <fullName evidence="11">Bifunctional inhibitor/plant lipid transfer protein/seed storage helical domain-containing protein</fullName>
    </recommendedName>
</protein>
<dbReference type="KEGG" id="eus:EUTSA_v10003117mg"/>
<evidence type="ECO:0000256" key="7">
    <source>
        <dbReference type="ARBA" id="ARBA00023157"/>
    </source>
</evidence>
<evidence type="ECO:0000256" key="4">
    <source>
        <dbReference type="ARBA" id="ARBA00022622"/>
    </source>
</evidence>
<dbReference type="InterPro" id="IPR016140">
    <property type="entry name" value="Bifunc_inhib/LTP/seed_store"/>
</dbReference>
<evidence type="ECO:0000256" key="2">
    <source>
        <dbReference type="ARBA" id="ARBA00009748"/>
    </source>
</evidence>
<name>V4KGV8_EUTSA</name>
<evidence type="ECO:0000256" key="10">
    <source>
        <dbReference type="SAM" id="SignalP"/>
    </source>
</evidence>
<dbReference type="GO" id="GO:0098552">
    <property type="term" value="C:side of membrane"/>
    <property type="evidence" value="ECO:0007669"/>
    <property type="project" value="UniProtKB-KW"/>
</dbReference>
<evidence type="ECO:0000256" key="1">
    <source>
        <dbReference type="ARBA" id="ARBA00004609"/>
    </source>
</evidence>
<dbReference type="InterPro" id="IPR036312">
    <property type="entry name" value="Bifun_inhib/LTP/seed_sf"/>
</dbReference>
<dbReference type="EMBL" id="KI517609">
    <property type="protein sequence ID" value="ESQ37030.1"/>
    <property type="molecule type" value="Genomic_DNA"/>
</dbReference>
<dbReference type="Gramene" id="ESQ37030">
    <property type="protein sequence ID" value="ESQ37030"/>
    <property type="gene ID" value="EUTSA_v10003117mg"/>
</dbReference>
<reference evidence="12 13" key="1">
    <citation type="journal article" date="2013" name="Front. Plant Sci.">
        <title>The Reference Genome of the Halophytic Plant Eutrema salsugineum.</title>
        <authorList>
            <person name="Yang R."/>
            <person name="Jarvis D.E."/>
            <person name="Chen H."/>
            <person name="Beilstein M.A."/>
            <person name="Grimwood J."/>
            <person name="Jenkins J."/>
            <person name="Shu S."/>
            <person name="Prochnik S."/>
            <person name="Xin M."/>
            <person name="Ma C."/>
            <person name="Schmutz J."/>
            <person name="Wing R.A."/>
            <person name="Mitchell-Olds T."/>
            <person name="Schumaker K.S."/>
            <person name="Wang X."/>
        </authorList>
    </citation>
    <scope>NUCLEOTIDE SEQUENCE [LARGE SCALE GENOMIC DNA]</scope>
</reference>
<dbReference type="OMA" id="NAPHTNC"/>
<dbReference type="Gene3D" id="1.10.110.10">
    <property type="entry name" value="Plant lipid-transfer and hydrophobic proteins"/>
    <property type="match status" value="1"/>
</dbReference>
<evidence type="ECO:0000256" key="5">
    <source>
        <dbReference type="ARBA" id="ARBA00022729"/>
    </source>
</evidence>
<dbReference type="SMART" id="SM00499">
    <property type="entry name" value="AAI"/>
    <property type="match status" value="1"/>
</dbReference>
<comment type="similarity">
    <text evidence="2">Belongs to the plant LTP family.</text>
</comment>
<evidence type="ECO:0000256" key="9">
    <source>
        <dbReference type="ARBA" id="ARBA00023288"/>
    </source>
</evidence>
<feature type="chain" id="PRO_5004720377" description="Bifunctional inhibitor/plant lipid transfer protein/seed storage helical domain-containing protein" evidence="10">
    <location>
        <begin position="25"/>
        <end position="161"/>
    </location>
</feature>
<keyword evidence="13" id="KW-1185">Reference proteome</keyword>
<dbReference type="InterPro" id="IPR043325">
    <property type="entry name" value="LTSS"/>
</dbReference>
<evidence type="ECO:0000313" key="12">
    <source>
        <dbReference type="EMBL" id="ESQ37030.1"/>
    </source>
</evidence>
<dbReference type="SUPFAM" id="SSF47699">
    <property type="entry name" value="Bifunctional inhibitor/lipid-transfer protein/seed storage 2S albumin"/>
    <property type="match status" value="1"/>
</dbReference>
<dbReference type="AlphaFoldDB" id="V4KGV8"/>
<evidence type="ECO:0000313" key="13">
    <source>
        <dbReference type="Proteomes" id="UP000030689"/>
    </source>
</evidence>
<accession>V4KGV8</accession>
<dbReference type="CDD" id="cd00010">
    <property type="entry name" value="AAI_LTSS"/>
    <property type="match status" value="1"/>
</dbReference>
<keyword evidence="4" id="KW-0336">GPI-anchor</keyword>
<dbReference type="PANTHER" id="PTHR33044">
    <property type="entry name" value="BIFUNCTIONAL INHIBITOR/LIPID-TRANSFER PROTEIN/SEED STORAGE 2S ALBUMIN SUPERFAMILY PROTEIN-RELATED"/>
    <property type="match status" value="1"/>
</dbReference>
<evidence type="ECO:0000256" key="6">
    <source>
        <dbReference type="ARBA" id="ARBA00023136"/>
    </source>
</evidence>
<evidence type="ECO:0000259" key="11">
    <source>
        <dbReference type="SMART" id="SM00499"/>
    </source>
</evidence>
<comment type="subcellular location">
    <subcellularLocation>
        <location evidence="1">Cell membrane</location>
        <topology evidence="1">Lipid-anchor</topology>
        <topology evidence="1">GPI-anchor</topology>
    </subcellularLocation>
</comment>
<dbReference type="Proteomes" id="UP000030689">
    <property type="component" value="Unassembled WGS sequence"/>
</dbReference>
<feature type="signal peptide" evidence="10">
    <location>
        <begin position="1"/>
        <end position="24"/>
    </location>
</feature>
<dbReference type="GO" id="GO:0005886">
    <property type="term" value="C:plasma membrane"/>
    <property type="evidence" value="ECO:0007669"/>
    <property type="project" value="UniProtKB-SubCell"/>
</dbReference>
<dbReference type="STRING" id="72664.V4KGV8"/>
<keyword evidence="7" id="KW-1015">Disulfide bond</keyword>
<feature type="domain" description="Bifunctional inhibitor/plant lipid transfer protein/seed storage helical" evidence="11">
    <location>
        <begin position="36"/>
        <end position="104"/>
    </location>
</feature>
<evidence type="ECO:0000256" key="3">
    <source>
        <dbReference type="ARBA" id="ARBA00022475"/>
    </source>
</evidence>
<keyword evidence="5 10" id="KW-0732">Signal</keyword>
<keyword evidence="3" id="KW-1003">Cell membrane</keyword>
<dbReference type="eggNOG" id="ENOG502S1ZN">
    <property type="taxonomic scope" value="Eukaryota"/>
</dbReference>
<keyword evidence="8" id="KW-0325">Glycoprotein</keyword>